<comment type="caution">
    <text evidence="1">The sequence shown here is derived from an EMBL/GenBank/DDBJ whole genome shotgun (WGS) entry which is preliminary data.</text>
</comment>
<reference evidence="1" key="1">
    <citation type="journal article" date="2014" name="Front. Microbiol.">
        <title>High frequency of phylogenetically diverse reductive dehalogenase-homologous genes in deep subseafloor sedimentary metagenomes.</title>
        <authorList>
            <person name="Kawai M."/>
            <person name="Futagami T."/>
            <person name="Toyoda A."/>
            <person name="Takaki Y."/>
            <person name="Nishi S."/>
            <person name="Hori S."/>
            <person name="Arai W."/>
            <person name="Tsubouchi T."/>
            <person name="Morono Y."/>
            <person name="Uchiyama I."/>
            <person name="Ito T."/>
            <person name="Fujiyama A."/>
            <person name="Inagaki F."/>
            <person name="Takami H."/>
        </authorList>
    </citation>
    <scope>NUCLEOTIDE SEQUENCE</scope>
    <source>
        <strain evidence="1">Expedition CK06-06</strain>
    </source>
</reference>
<dbReference type="AlphaFoldDB" id="X1CD99"/>
<name>X1CD99_9ZZZZ</name>
<evidence type="ECO:0000313" key="1">
    <source>
        <dbReference type="EMBL" id="GAH05567.1"/>
    </source>
</evidence>
<gene>
    <name evidence="1" type="ORF">S01H4_62225</name>
</gene>
<feature type="non-terminal residue" evidence="1">
    <location>
        <position position="1"/>
    </location>
</feature>
<protein>
    <submittedName>
        <fullName evidence="1">Uncharacterized protein</fullName>
    </submittedName>
</protein>
<proteinExistence type="predicted"/>
<dbReference type="EMBL" id="BART01037083">
    <property type="protein sequence ID" value="GAH05567.1"/>
    <property type="molecule type" value="Genomic_DNA"/>
</dbReference>
<sequence length="63" mass="7146">EEESLVKTIQEKILGVGNQLMDKGAFFSRPYGIWTKDVFSHHSAETIDALKKVKNIFDPNNIP</sequence>
<organism evidence="1">
    <name type="scientific">marine sediment metagenome</name>
    <dbReference type="NCBI Taxonomy" id="412755"/>
    <lineage>
        <taxon>unclassified sequences</taxon>
        <taxon>metagenomes</taxon>
        <taxon>ecological metagenomes</taxon>
    </lineage>
</organism>
<accession>X1CD99</accession>